<feature type="compositionally biased region" description="Basic and acidic residues" evidence="6">
    <location>
        <begin position="798"/>
        <end position="810"/>
    </location>
</feature>
<evidence type="ECO:0000256" key="3">
    <source>
        <dbReference type="ARBA" id="ARBA00023015"/>
    </source>
</evidence>
<dbReference type="InterPro" id="IPR058954">
    <property type="entry name" value="AAA_lid_SMAX1"/>
</dbReference>
<dbReference type="PANTHER" id="PTHR43572">
    <property type="entry name" value="CHAPERONE PROTEIN CLPD, CHLOROPLASTIC"/>
    <property type="match status" value="1"/>
</dbReference>
<evidence type="ECO:0000313" key="8">
    <source>
        <dbReference type="EMBL" id="MQM08236.1"/>
    </source>
</evidence>
<dbReference type="Gene3D" id="1.10.1780.10">
    <property type="entry name" value="Clp, N-terminal domain"/>
    <property type="match status" value="1"/>
</dbReference>
<protein>
    <recommendedName>
        <fullName evidence="7">Clp R domain-containing protein</fullName>
    </recommendedName>
</protein>
<dbReference type="InterPro" id="IPR004176">
    <property type="entry name" value="Clp_R_N"/>
</dbReference>
<dbReference type="EMBL" id="NMUH01004067">
    <property type="protein sequence ID" value="MQM08236.1"/>
    <property type="molecule type" value="Genomic_DNA"/>
</dbReference>
<organism evidence="8 9">
    <name type="scientific">Colocasia esculenta</name>
    <name type="common">Wild taro</name>
    <name type="synonym">Arum esculentum</name>
    <dbReference type="NCBI Taxonomy" id="4460"/>
    <lineage>
        <taxon>Eukaryota</taxon>
        <taxon>Viridiplantae</taxon>
        <taxon>Streptophyta</taxon>
        <taxon>Embryophyta</taxon>
        <taxon>Tracheophyta</taxon>
        <taxon>Spermatophyta</taxon>
        <taxon>Magnoliopsida</taxon>
        <taxon>Liliopsida</taxon>
        <taxon>Araceae</taxon>
        <taxon>Aroideae</taxon>
        <taxon>Colocasieae</taxon>
        <taxon>Colocasia</taxon>
    </lineage>
</organism>
<feature type="region of interest" description="Disordered" evidence="6">
    <location>
        <begin position="843"/>
        <end position="870"/>
    </location>
</feature>
<dbReference type="OrthoDB" id="1929681at2759"/>
<feature type="region of interest" description="Disordered" evidence="6">
    <location>
        <begin position="546"/>
        <end position="577"/>
    </location>
</feature>
<dbReference type="InterPro" id="IPR051650">
    <property type="entry name" value="SL_signaling_regulator"/>
</dbReference>
<dbReference type="Pfam" id="PF23569">
    <property type="entry name" value="NBD_SMAX1"/>
    <property type="match status" value="1"/>
</dbReference>
<keyword evidence="9" id="KW-1185">Reference proteome</keyword>
<evidence type="ECO:0000256" key="1">
    <source>
        <dbReference type="ARBA" id="ARBA00008675"/>
    </source>
</evidence>
<dbReference type="PROSITE" id="PS51903">
    <property type="entry name" value="CLP_R"/>
    <property type="match status" value="1"/>
</dbReference>
<name>A0A843WKM0_COLES</name>
<evidence type="ECO:0000256" key="5">
    <source>
        <dbReference type="PROSITE-ProRule" id="PRU01251"/>
    </source>
</evidence>
<sequence length="1014" mass="108163">MRTALSTILQTLTPEAAGVLKQSVAEAARRGHGQTTPLHVAATLLASPTGLLRQACVRSHPATSHPLQCRALELCFSVALDRLPSSNASTAASASSGSNGSSAAAGNSLPLGGSGAGGILGVLGFRPARAAPGTPFLPADRSLYLNPRLQQQQKQQQGSGGGGDAVGQQRGEAQKMLEILLRTRKRNPILVGDSQLEELMKEVLQKIEKGEVVDGPLRNVEVIPLEKQLTSSDRSQVLHRLQELANSIDVRFKYAAAATGGVILDLGDLKWLVDSPGGGLAVTSGHHEQQAVAEMGRALVSEMAKLLSRFTDGGSSRVWLVGRASSATYLRCQVNHPTMEVDWDLQAVPIAARAPLPGILSRAENNGAMGSSLDSLTHSERFPLVGAATLPARRPPSENPHASRHEMCPVCKDSYEHELANLVAKEFEKSSSKSTAETRQSLPPWLQIAKLSNGASKPTATQLQTKEQELMWKQTTEELLKRWTETCTRLHPHVRQPATTLEASNLCNSSLLLRQSAKTKLLPDRSSSPLWVSNYGGPTAVMAARPPSPPGSPVGTDLALGRAKPAEQSMEKSPRKPVAEPVGFIQDGFAAGNQREKTGASLDFDSFKRLFRGLAEKVSWQPEAATAVATTVMQCKSGAGKRRGAGRPRGDTWLLFSGPDKVGKKQMAAALSEMLVGCAPVTVCFGTPQADGDVSSRGKTVLDKVAESVRRDPFSVVVLENVDRADTLVVGSLRRAMERGRMADSHGREVALGNVIFILISDASPEEPDGPLQKLKQSEVKLLAAASSGWELELAVGETKKQPEKRRPDWLSEEDPSAGKPKRRPSLGLSLDLNLNPAAFAAEEDATDGSRNSSDLTTEHEQSECGRLPVLSGRPASLSAELVDAVDEAVTFKPVDFGELRRRVSETITRKFQATVGEGRSLCIDEEALDRVVGAVWFGAAPAAGFEEWADRVLVPGFRRLKGRAAEDGSAVVRLLPDKDGCTLLGGGMTAASLPGRVRVAVEKCGGGPERLKI</sequence>
<dbReference type="PANTHER" id="PTHR43572:SF13">
    <property type="entry name" value="PROTEIN SUPPRESSOR OF MAX2 1"/>
    <property type="match status" value="1"/>
</dbReference>
<proteinExistence type="inferred from homology"/>
<reference evidence="8" key="1">
    <citation type="submission" date="2017-07" db="EMBL/GenBank/DDBJ databases">
        <title>Taro Niue Genome Assembly and Annotation.</title>
        <authorList>
            <person name="Atibalentja N."/>
            <person name="Keating K."/>
            <person name="Fields C.J."/>
        </authorList>
    </citation>
    <scope>NUCLEOTIDE SEQUENCE</scope>
    <source>
        <strain evidence="8">Niue_2</strain>
        <tissue evidence="8">Leaf</tissue>
    </source>
</reference>
<feature type="domain" description="Clp R" evidence="7">
    <location>
        <begin position="8"/>
        <end position="220"/>
    </location>
</feature>
<dbReference type="Pfam" id="PF07724">
    <property type="entry name" value="AAA_2"/>
    <property type="match status" value="1"/>
</dbReference>
<feature type="region of interest" description="Disordered" evidence="6">
    <location>
        <begin position="149"/>
        <end position="169"/>
    </location>
</feature>
<evidence type="ECO:0000259" key="7">
    <source>
        <dbReference type="PROSITE" id="PS51903"/>
    </source>
</evidence>
<dbReference type="CDD" id="cd19499">
    <property type="entry name" value="RecA-like_ClpB_Hsp104-like"/>
    <property type="match status" value="1"/>
</dbReference>
<dbReference type="Pfam" id="PF26587">
    <property type="entry name" value="AAA_lid_SMAX1"/>
    <property type="match status" value="1"/>
</dbReference>
<dbReference type="GO" id="GO:0016887">
    <property type="term" value="F:ATP hydrolysis activity"/>
    <property type="evidence" value="ECO:0007669"/>
    <property type="project" value="InterPro"/>
</dbReference>
<dbReference type="InterPro" id="IPR058680">
    <property type="entry name" value="NBD_SMAX1-like"/>
</dbReference>
<feature type="region of interest" description="Disordered" evidence="6">
    <location>
        <begin position="794"/>
        <end position="830"/>
    </location>
</feature>
<evidence type="ECO:0000256" key="6">
    <source>
        <dbReference type="SAM" id="MobiDB-lite"/>
    </source>
</evidence>
<dbReference type="GO" id="GO:0005524">
    <property type="term" value="F:ATP binding"/>
    <property type="evidence" value="ECO:0007669"/>
    <property type="project" value="InterPro"/>
</dbReference>
<dbReference type="InterPro" id="IPR036628">
    <property type="entry name" value="Clp_N_dom_sf"/>
</dbReference>
<dbReference type="Gene3D" id="3.40.50.300">
    <property type="entry name" value="P-loop containing nucleotide triphosphate hydrolases"/>
    <property type="match status" value="1"/>
</dbReference>
<dbReference type="SUPFAM" id="SSF52540">
    <property type="entry name" value="P-loop containing nucleoside triphosphate hydrolases"/>
    <property type="match status" value="1"/>
</dbReference>
<evidence type="ECO:0000256" key="4">
    <source>
        <dbReference type="ARBA" id="ARBA00023163"/>
    </source>
</evidence>
<keyword evidence="3" id="KW-0805">Transcription regulation</keyword>
<dbReference type="AlphaFoldDB" id="A0A843WKM0"/>
<dbReference type="Proteomes" id="UP000652761">
    <property type="component" value="Unassembled WGS sequence"/>
</dbReference>
<comment type="similarity">
    <text evidence="1">Belongs to the ClpA/ClpB family.</text>
</comment>
<dbReference type="InterPro" id="IPR027417">
    <property type="entry name" value="P-loop_NTPase"/>
</dbReference>
<keyword evidence="2 5" id="KW-0677">Repeat</keyword>
<evidence type="ECO:0000256" key="2">
    <source>
        <dbReference type="ARBA" id="ARBA00022737"/>
    </source>
</evidence>
<accession>A0A843WKM0</accession>
<gene>
    <name evidence="8" type="ORF">Taro_041090</name>
</gene>
<dbReference type="InterPro" id="IPR003959">
    <property type="entry name" value="ATPase_AAA_core"/>
</dbReference>
<comment type="caution">
    <text evidence="8">The sequence shown here is derived from an EMBL/GenBank/DDBJ whole genome shotgun (WGS) entry which is preliminary data.</text>
</comment>
<evidence type="ECO:0000313" key="9">
    <source>
        <dbReference type="Proteomes" id="UP000652761"/>
    </source>
</evidence>
<keyword evidence="4" id="KW-0804">Transcription</keyword>